<name>A0A451GGT1_9RHOB</name>
<dbReference type="EMBL" id="SBLC01000058">
    <property type="protein sequence ID" value="RWY36424.1"/>
    <property type="molecule type" value="Genomic_DNA"/>
</dbReference>
<organism evidence="2 3">
    <name type="scientific">Falsigemmobacter intermedius</name>
    <dbReference type="NCBI Taxonomy" id="1553448"/>
    <lineage>
        <taxon>Bacteria</taxon>
        <taxon>Pseudomonadati</taxon>
        <taxon>Pseudomonadota</taxon>
        <taxon>Alphaproteobacteria</taxon>
        <taxon>Rhodobacterales</taxon>
        <taxon>Paracoccaceae</taxon>
        <taxon>Falsigemmobacter</taxon>
    </lineage>
</organism>
<protein>
    <recommendedName>
        <fullName evidence="4">Conjugal transfer protein TraB</fullName>
    </recommendedName>
</protein>
<dbReference type="InterPro" id="IPR005498">
    <property type="entry name" value="T4SS_VirB10/TraB/TrbI"/>
</dbReference>
<feature type="compositionally biased region" description="Low complexity" evidence="1">
    <location>
        <begin position="57"/>
        <end position="75"/>
    </location>
</feature>
<gene>
    <name evidence="2" type="ORF">EP867_17965</name>
</gene>
<dbReference type="Pfam" id="PF03743">
    <property type="entry name" value="TrbI"/>
    <property type="match status" value="1"/>
</dbReference>
<evidence type="ECO:0000313" key="3">
    <source>
        <dbReference type="Proteomes" id="UP000287168"/>
    </source>
</evidence>
<comment type="caution">
    <text evidence="2">The sequence shown here is derived from an EMBL/GenBank/DDBJ whole genome shotgun (WGS) entry which is preliminary data.</text>
</comment>
<feature type="compositionally biased region" description="Basic and acidic residues" evidence="1">
    <location>
        <begin position="79"/>
        <end position="96"/>
    </location>
</feature>
<evidence type="ECO:0000256" key="1">
    <source>
        <dbReference type="SAM" id="MobiDB-lite"/>
    </source>
</evidence>
<reference evidence="2 3" key="1">
    <citation type="journal article" date="2015" name="Int. J. Syst. Evol. Microbiol.">
        <title>Gemmobacter intermedius sp. nov., isolated from a white stork (Ciconia ciconia).</title>
        <authorList>
            <person name="Kampfer P."/>
            <person name="Jerzak L."/>
            <person name="Wilharm G."/>
            <person name="Golke J."/>
            <person name="Busse H.J."/>
            <person name="Glaeser S.P."/>
        </authorList>
    </citation>
    <scope>NUCLEOTIDE SEQUENCE [LARGE SCALE GENOMIC DNA]</scope>
    <source>
        <strain evidence="2 3">119/4</strain>
    </source>
</reference>
<keyword evidence="3" id="KW-1185">Reference proteome</keyword>
<dbReference type="Proteomes" id="UP000287168">
    <property type="component" value="Unassembled WGS sequence"/>
</dbReference>
<feature type="region of interest" description="Disordered" evidence="1">
    <location>
        <begin position="41"/>
        <end position="117"/>
    </location>
</feature>
<evidence type="ECO:0000313" key="2">
    <source>
        <dbReference type="EMBL" id="RWY36424.1"/>
    </source>
</evidence>
<evidence type="ECO:0008006" key="4">
    <source>
        <dbReference type="Google" id="ProtNLM"/>
    </source>
</evidence>
<dbReference type="OrthoDB" id="15544at2"/>
<proteinExistence type="predicted"/>
<dbReference type="CDD" id="cd16430">
    <property type="entry name" value="TraB"/>
    <property type="match status" value="1"/>
</dbReference>
<dbReference type="AlphaFoldDB" id="A0A451GGT1"/>
<sequence length="340" mass="36134">MRSELDRLVSVVGNLTRSIDIMQRDMNANIDRRVNEAVSRAASQMAPAPVPGPVAVPPSVSSRGSTRAAPAVPAESPEEIARRRARERAQTERNESIYKPAEPPPLATPQQGAQARVAPRIAVYSSPDPEPVDQRQEMLSNIPDVQIPAGSILSAYLLTGLDAPTGTRAQQSPVPVLMRIKKEAILPNHAWADVTDCHLLGSAYGDLGSERVNIRGETVSCILRDNTAVEGSVRFFVAGEDGKNGIKGTLVSRSGRILAAAAGSALAQGLLSSLDSGSEGNVFLGGAGGGGAMEGASKGFDLLTEYYLDLAEQTFPVLEVRNDRWIDVVLTEMLTIKFKG</sequence>
<accession>A0A451GGT1</accession>